<dbReference type="Proteomes" id="UP000254116">
    <property type="component" value="Unassembled WGS sequence"/>
</dbReference>
<gene>
    <name evidence="1" type="ORF">NCTC10702_01604</name>
</gene>
<protein>
    <submittedName>
        <fullName evidence="1">Transcriptional regulator</fullName>
    </submittedName>
</protein>
<proteinExistence type="predicted"/>
<name>A0A380EID2_STAAU</name>
<accession>A0A380EID2</accession>
<evidence type="ECO:0000313" key="2">
    <source>
        <dbReference type="Proteomes" id="UP000254116"/>
    </source>
</evidence>
<organism evidence="1 2">
    <name type="scientific">Staphylococcus aureus</name>
    <dbReference type="NCBI Taxonomy" id="1280"/>
    <lineage>
        <taxon>Bacteria</taxon>
        <taxon>Bacillati</taxon>
        <taxon>Bacillota</taxon>
        <taxon>Bacilli</taxon>
        <taxon>Bacillales</taxon>
        <taxon>Staphylococcaceae</taxon>
        <taxon>Staphylococcus</taxon>
    </lineage>
</organism>
<dbReference type="AlphaFoldDB" id="A0A380EID2"/>
<evidence type="ECO:0000313" key="1">
    <source>
        <dbReference type="EMBL" id="SUL33957.1"/>
    </source>
</evidence>
<dbReference type="EMBL" id="UHBY01000003">
    <property type="protein sequence ID" value="SUL33957.1"/>
    <property type="molecule type" value="Genomic_DNA"/>
</dbReference>
<sequence>MNKFLKYFLILLALVLIVVPIVFATLLFKTSQDAFESSQDSKMLIVNPT</sequence>
<reference evidence="1 2" key="1">
    <citation type="submission" date="2018-06" db="EMBL/GenBank/DDBJ databases">
        <authorList>
            <consortium name="Pathogen Informatics"/>
            <person name="Doyle S."/>
        </authorList>
    </citation>
    <scope>NUCLEOTIDE SEQUENCE [LARGE SCALE GENOMIC DNA]</scope>
    <source>
        <strain evidence="1 2">NCTC10702</strain>
    </source>
</reference>